<keyword evidence="8" id="KW-0175">Coiled coil</keyword>
<dbReference type="CDD" id="cd19499">
    <property type="entry name" value="RecA-like_ClpB_Hsp104-like"/>
    <property type="match status" value="1"/>
</dbReference>
<accession>A0A2I1G104</accession>
<keyword evidence="10" id="KW-0378">Hydrolase</keyword>
<evidence type="ECO:0000256" key="5">
    <source>
        <dbReference type="ARBA" id="ARBA00023186"/>
    </source>
</evidence>
<name>A0A2I1G104_9GLOM</name>
<evidence type="ECO:0000256" key="1">
    <source>
        <dbReference type="ARBA" id="ARBA00008675"/>
    </source>
</evidence>
<protein>
    <submittedName>
        <fullName evidence="10">P-loop containing nucleoside triphosphate hydrolase protein</fullName>
    </submittedName>
</protein>
<dbReference type="GO" id="GO:0051087">
    <property type="term" value="F:protein-folding chaperone binding"/>
    <property type="evidence" value="ECO:0007669"/>
    <property type="project" value="TreeGrafter"/>
</dbReference>
<evidence type="ECO:0000256" key="4">
    <source>
        <dbReference type="ARBA" id="ARBA00022840"/>
    </source>
</evidence>
<keyword evidence="11" id="KW-1185">Reference proteome</keyword>
<dbReference type="SMART" id="SM01086">
    <property type="entry name" value="ClpB_D2-small"/>
    <property type="match status" value="1"/>
</dbReference>
<dbReference type="FunFam" id="3.40.50.300:FF:000120">
    <property type="entry name" value="ATP-dependent chaperone ClpB"/>
    <property type="match status" value="1"/>
</dbReference>
<dbReference type="InterPro" id="IPR004176">
    <property type="entry name" value="Clp_R_N"/>
</dbReference>
<dbReference type="PROSITE" id="PS00870">
    <property type="entry name" value="CLPAB_1"/>
    <property type="match status" value="1"/>
</dbReference>
<evidence type="ECO:0000256" key="7">
    <source>
        <dbReference type="RuleBase" id="RU004432"/>
    </source>
</evidence>
<dbReference type="Pfam" id="PF17871">
    <property type="entry name" value="AAA_lid_9"/>
    <property type="match status" value="1"/>
</dbReference>
<gene>
    <name evidence="10" type="ORF">RhiirA4_394473</name>
</gene>
<feature type="coiled-coil region" evidence="8">
    <location>
        <begin position="413"/>
        <end position="500"/>
    </location>
</feature>
<dbReference type="Proteomes" id="UP000234323">
    <property type="component" value="Unassembled WGS sequence"/>
</dbReference>
<dbReference type="Gene3D" id="1.10.1780.10">
    <property type="entry name" value="Clp, N-terminal domain"/>
    <property type="match status" value="1"/>
</dbReference>
<dbReference type="InterPro" id="IPR027417">
    <property type="entry name" value="P-loop_NTPase"/>
</dbReference>
<dbReference type="InterPro" id="IPR041546">
    <property type="entry name" value="ClpA/ClpB_AAA_lid"/>
</dbReference>
<keyword evidence="4 7" id="KW-0067">ATP-binding</keyword>
<organism evidence="10 11">
    <name type="scientific">Rhizophagus irregularis</name>
    <dbReference type="NCBI Taxonomy" id="588596"/>
    <lineage>
        <taxon>Eukaryota</taxon>
        <taxon>Fungi</taxon>
        <taxon>Fungi incertae sedis</taxon>
        <taxon>Mucoromycota</taxon>
        <taxon>Glomeromycotina</taxon>
        <taxon>Glomeromycetes</taxon>
        <taxon>Glomerales</taxon>
        <taxon>Glomeraceae</taxon>
        <taxon>Rhizophagus</taxon>
    </lineage>
</organism>
<dbReference type="Pfam" id="PF10431">
    <property type="entry name" value="ClpB_D2-small"/>
    <property type="match status" value="1"/>
</dbReference>
<dbReference type="Pfam" id="PF02861">
    <property type="entry name" value="Clp_N"/>
    <property type="match status" value="1"/>
</dbReference>
<evidence type="ECO:0000256" key="2">
    <source>
        <dbReference type="ARBA" id="ARBA00022737"/>
    </source>
</evidence>
<dbReference type="SUPFAM" id="SSF81923">
    <property type="entry name" value="Double Clp-N motif"/>
    <property type="match status" value="1"/>
</dbReference>
<dbReference type="InterPro" id="IPR028299">
    <property type="entry name" value="ClpA/B_CS2"/>
</dbReference>
<evidence type="ECO:0000256" key="8">
    <source>
        <dbReference type="SAM" id="Coils"/>
    </source>
</evidence>
<dbReference type="GO" id="GO:0005829">
    <property type="term" value="C:cytosol"/>
    <property type="evidence" value="ECO:0007669"/>
    <property type="project" value="TreeGrafter"/>
</dbReference>
<reference evidence="10 11" key="1">
    <citation type="submission" date="2015-10" db="EMBL/GenBank/DDBJ databases">
        <title>Genome analyses suggest a sexual origin of heterokaryosis in a supposedly ancient asexual fungus.</title>
        <authorList>
            <person name="Ropars J."/>
            <person name="Sedzielewska K."/>
            <person name="Noel J."/>
            <person name="Charron P."/>
            <person name="Farinelli L."/>
            <person name="Marton T."/>
            <person name="Kruger M."/>
            <person name="Pelin A."/>
            <person name="Brachmann A."/>
            <person name="Corradi N."/>
        </authorList>
    </citation>
    <scope>NUCLEOTIDE SEQUENCE [LARGE SCALE GENOMIC DNA]</scope>
    <source>
        <strain evidence="10 11">A4</strain>
    </source>
</reference>
<evidence type="ECO:0000259" key="9">
    <source>
        <dbReference type="PROSITE" id="PS51903"/>
    </source>
</evidence>
<dbReference type="SMART" id="SM00382">
    <property type="entry name" value="AAA"/>
    <property type="match status" value="2"/>
</dbReference>
<evidence type="ECO:0000313" key="10">
    <source>
        <dbReference type="EMBL" id="PKY40309.1"/>
    </source>
</evidence>
<dbReference type="FunFam" id="3.40.50.300:FF:000010">
    <property type="entry name" value="Chaperone clpB 1, putative"/>
    <property type="match status" value="1"/>
</dbReference>
<dbReference type="OrthoDB" id="47330at2759"/>
<dbReference type="GO" id="GO:0070370">
    <property type="term" value="P:cellular heat acclimation"/>
    <property type="evidence" value="ECO:0007669"/>
    <property type="project" value="TreeGrafter"/>
</dbReference>
<dbReference type="PROSITE" id="PS51903">
    <property type="entry name" value="CLP_R"/>
    <property type="match status" value="1"/>
</dbReference>
<dbReference type="NCBIfam" id="TIGR03346">
    <property type="entry name" value="chaperone_ClpB"/>
    <property type="match status" value="1"/>
</dbReference>
<dbReference type="GO" id="GO:0005524">
    <property type="term" value="F:ATP binding"/>
    <property type="evidence" value="ECO:0007669"/>
    <property type="project" value="UniProtKB-KW"/>
</dbReference>
<dbReference type="CDD" id="cd00009">
    <property type="entry name" value="AAA"/>
    <property type="match status" value="1"/>
</dbReference>
<dbReference type="FunFam" id="3.40.50.300:FF:000025">
    <property type="entry name" value="ATP-dependent Clp protease subunit"/>
    <property type="match status" value="1"/>
</dbReference>
<dbReference type="InterPro" id="IPR001270">
    <property type="entry name" value="ClpA/B"/>
</dbReference>
<dbReference type="InterPro" id="IPR018368">
    <property type="entry name" value="ClpA/B_CS1"/>
</dbReference>
<dbReference type="PANTHER" id="PTHR11638">
    <property type="entry name" value="ATP-DEPENDENT CLP PROTEASE"/>
    <property type="match status" value="1"/>
</dbReference>
<dbReference type="EMBL" id="LLXI01000096">
    <property type="protein sequence ID" value="PKY40309.1"/>
    <property type="molecule type" value="Genomic_DNA"/>
</dbReference>
<dbReference type="PANTHER" id="PTHR11638:SF18">
    <property type="entry name" value="HEAT SHOCK PROTEIN 104"/>
    <property type="match status" value="1"/>
</dbReference>
<dbReference type="InterPro" id="IPR017730">
    <property type="entry name" value="Chaperonin_ClpB"/>
</dbReference>
<keyword evidence="2 6" id="KW-0677">Repeat</keyword>
<dbReference type="GO" id="GO:0043335">
    <property type="term" value="P:protein unfolding"/>
    <property type="evidence" value="ECO:0007669"/>
    <property type="project" value="TreeGrafter"/>
</dbReference>
<dbReference type="InterPro" id="IPR019489">
    <property type="entry name" value="Clp_ATPase_C"/>
</dbReference>
<dbReference type="Gene3D" id="3.40.50.300">
    <property type="entry name" value="P-loop containing nucleotide triphosphate hydrolases"/>
    <property type="match status" value="3"/>
</dbReference>
<dbReference type="PRINTS" id="PR00300">
    <property type="entry name" value="CLPPROTEASEA"/>
</dbReference>
<evidence type="ECO:0000256" key="6">
    <source>
        <dbReference type="PROSITE-ProRule" id="PRU01251"/>
    </source>
</evidence>
<evidence type="ECO:0000313" key="11">
    <source>
        <dbReference type="Proteomes" id="UP000234323"/>
    </source>
</evidence>
<evidence type="ECO:0000256" key="3">
    <source>
        <dbReference type="ARBA" id="ARBA00022741"/>
    </source>
</evidence>
<keyword evidence="3 7" id="KW-0547">Nucleotide-binding</keyword>
<dbReference type="GO" id="GO:0042026">
    <property type="term" value="P:protein refolding"/>
    <property type="evidence" value="ECO:0007669"/>
    <property type="project" value="InterPro"/>
</dbReference>
<dbReference type="InterPro" id="IPR036628">
    <property type="entry name" value="Clp_N_dom_sf"/>
</dbReference>
<dbReference type="VEuPathDB" id="FungiDB:FUN_005730"/>
<dbReference type="Gene3D" id="1.10.8.60">
    <property type="match status" value="1"/>
</dbReference>
<dbReference type="InterPro" id="IPR050130">
    <property type="entry name" value="ClpA_ClpB"/>
</dbReference>
<dbReference type="VEuPathDB" id="FungiDB:RhiirFUN_005426"/>
<sequence length="897" mass="100670">MNANYNFTDKSEKTLAAAFQIARDYSHVQLIPAHIACALFDDTEGESLFKNIINKAGGDASSAERAFKKLVVRAPAQDPPPTDVSLSPQAGKVIRAAHDIQQRQKDSYISQDHLILALTEDAQCLQAITESGVSKKSLEMAISQVRGNRHVESKSADENYEALSKYAVDLIQLAKAGKLDPVIGRDDEIRRVIRVLARRTKNNPVLIGDPGVGKTAIVEGLAQRILRKDVPQSLNAKLFSLDMGALIAGAKYRGEFEERLKAILKEVKESEGGIILFIDEIHLVLGAGKAEGSMDAANLLKPMLARGELRCIGATTLDEYRKYVEKDAAFERRFQQVLVGEPSVLDTISILRGLKERYEIHHGVKISDTALVAAAQLSSRYITNRFLPDKAIDLVDEACANTRVQLDSRPEIIDQLERRHLQLEVEAAALSKEKDESSRQRLEKAKEEMAEIEEKLRPLKARYENDKDRFDEIRRLKQKLDELRAKADDAERRTDIQTAADLRYYAIPEVENRIQELQSQKDIDDQNKAANSNNNEEYNLLTDTVGPEQINEIVSRWTGIPVSRLSKSQAERLLTLSESLHKRVIGQDEAVDAVSNAVLRSRAGLAREKQPLGSFLFLGPTGVGKTELSKALAQELFDDEKFIVRIDMSEYMESHSVARLIGAPPGYVGHDEGGQLTEAVRRRPFSVILFDEVEKAHVQVVNILLQVLDDGRLTDGQGRHVDFSNTVIILTSNLGSRHLQGLSSDSINDTIKEKVMFDVKTHFRPEFLNRLDDIIIFTPLSVQDIRKIVYVQLERLNNRLEDRRIKLVLNDDAFKWFSEYGYDPEYGARPLNRLIKHRILNPLSRLLIEGKVKNGDVVKVSTSSDHSDIVLRGENIGDGVLKSNNMEDNEMLVDDMD</sequence>
<dbReference type="AlphaFoldDB" id="A0A2I1G104"/>
<keyword evidence="5 7" id="KW-0143">Chaperone</keyword>
<dbReference type="Pfam" id="PF07724">
    <property type="entry name" value="AAA_2"/>
    <property type="match status" value="1"/>
</dbReference>
<dbReference type="VEuPathDB" id="FungiDB:RhiirA1_420590"/>
<dbReference type="InterPro" id="IPR003593">
    <property type="entry name" value="AAA+_ATPase"/>
</dbReference>
<proteinExistence type="inferred from homology"/>
<dbReference type="GO" id="GO:0016887">
    <property type="term" value="F:ATP hydrolysis activity"/>
    <property type="evidence" value="ECO:0007669"/>
    <property type="project" value="InterPro"/>
</dbReference>
<dbReference type="InterPro" id="IPR003959">
    <property type="entry name" value="ATPase_AAA_core"/>
</dbReference>
<dbReference type="SUPFAM" id="SSF52540">
    <property type="entry name" value="P-loop containing nucleoside triphosphate hydrolases"/>
    <property type="match status" value="2"/>
</dbReference>
<dbReference type="PROSITE" id="PS00871">
    <property type="entry name" value="CLPAB_2"/>
    <property type="match status" value="1"/>
</dbReference>
<feature type="domain" description="Clp R" evidence="9">
    <location>
        <begin position="1"/>
        <end position="148"/>
    </location>
</feature>
<comment type="caution">
    <text evidence="10">The sequence shown here is derived from an EMBL/GenBank/DDBJ whole genome shotgun (WGS) entry which is preliminary data.</text>
</comment>
<comment type="similarity">
    <text evidence="1 7">Belongs to the ClpA/ClpB family.</text>
</comment>
<dbReference type="GO" id="GO:0051082">
    <property type="term" value="F:unfolded protein binding"/>
    <property type="evidence" value="ECO:0007669"/>
    <property type="project" value="TreeGrafter"/>
</dbReference>
<dbReference type="Pfam" id="PF00004">
    <property type="entry name" value="AAA"/>
    <property type="match status" value="1"/>
</dbReference>